<dbReference type="FunCoup" id="A0A151ZE26">
    <property type="interactions" value="282"/>
</dbReference>
<proteinExistence type="predicted"/>
<dbReference type="EMBL" id="LODT01000031">
    <property type="protein sequence ID" value="KYQ92212.1"/>
    <property type="molecule type" value="Genomic_DNA"/>
</dbReference>
<dbReference type="STRING" id="361077.A0A151ZE26"/>
<dbReference type="GO" id="GO:0003712">
    <property type="term" value="F:transcription coregulator activity"/>
    <property type="evidence" value="ECO:0007669"/>
    <property type="project" value="InterPro"/>
</dbReference>
<keyword evidence="4" id="KW-0539">Nucleus</keyword>
<dbReference type="OrthoDB" id="203279at2759"/>
<organism evidence="5 6">
    <name type="scientific">Tieghemostelium lacteum</name>
    <name type="common">Slime mold</name>
    <name type="synonym">Dictyostelium lacteum</name>
    <dbReference type="NCBI Taxonomy" id="361077"/>
    <lineage>
        <taxon>Eukaryota</taxon>
        <taxon>Amoebozoa</taxon>
        <taxon>Evosea</taxon>
        <taxon>Eumycetozoa</taxon>
        <taxon>Dictyostelia</taxon>
        <taxon>Dictyosteliales</taxon>
        <taxon>Raperosteliaceae</taxon>
        <taxon>Tieghemostelium</taxon>
    </lineage>
</organism>
<keyword evidence="6" id="KW-1185">Reference proteome</keyword>
<evidence type="ECO:0000256" key="4">
    <source>
        <dbReference type="ARBA" id="ARBA00023242"/>
    </source>
</evidence>
<accession>A0A151ZE26</accession>
<evidence type="ECO:0000256" key="3">
    <source>
        <dbReference type="ARBA" id="ARBA00023163"/>
    </source>
</evidence>
<sequence length="161" mass="18731">MNSNTSTQIQSNNRGEVLYRDQQYFQKQIDSKINQLVENYHSIVKISKINESIQNASEIYEMETRTMNILNSGEGLLKIIEELKQNLILNDFSAMMEEVRLQNIVYHRENDRANRSIKSIFEEVSKSLEELEYEYYNSNYKLPPTTSISTISSSSSTPQSK</sequence>
<dbReference type="InterPro" id="IPR009332">
    <property type="entry name" value="Med22"/>
</dbReference>
<gene>
    <name evidence="5" type="ORF">DLAC_07058</name>
</gene>
<dbReference type="PANTHER" id="PTHR12434">
    <property type="entry name" value="MEDIATOR OF RNA POLYMERASE II TRANSCRIPTION SUBUNIT 22"/>
    <property type="match status" value="1"/>
</dbReference>
<reference evidence="5 6" key="1">
    <citation type="submission" date="2015-12" db="EMBL/GenBank/DDBJ databases">
        <title>Dictyostelia acquired genes for synthesis and detection of signals that induce cell-type specialization by lateral gene transfer from prokaryotes.</title>
        <authorList>
            <person name="Gloeckner G."/>
            <person name="Schaap P."/>
        </authorList>
    </citation>
    <scope>NUCLEOTIDE SEQUENCE [LARGE SCALE GENOMIC DNA]</scope>
    <source>
        <strain evidence="5 6">TK</strain>
    </source>
</reference>
<comment type="caution">
    <text evidence="5">The sequence shown here is derived from an EMBL/GenBank/DDBJ whole genome shotgun (WGS) entry which is preliminary data.</text>
</comment>
<protein>
    <submittedName>
        <fullName evidence="5">Putative mediator complex subunit 22</fullName>
    </submittedName>
</protein>
<dbReference type="InParanoid" id="A0A151ZE26"/>
<keyword evidence="2" id="KW-0805">Transcription regulation</keyword>
<comment type="subcellular location">
    <subcellularLocation>
        <location evidence="1">Nucleus</location>
    </subcellularLocation>
</comment>
<dbReference type="Proteomes" id="UP000076078">
    <property type="component" value="Unassembled WGS sequence"/>
</dbReference>
<dbReference type="GO" id="GO:0006357">
    <property type="term" value="P:regulation of transcription by RNA polymerase II"/>
    <property type="evidence" value="ECO:0007669"/>
    <property type="project" value="InterPro"/>
</dbReference>
<dbReference type="OMA" id="KQAECDQ"/>
<name>A0A151ZE26_TIELA</name>
<keyword evidence="3" id="KW-0804">Transcription</keyword>
<dbReference type="Pfam" id="PF06179">
    <property type="entry name" value="Med22"/>
    <property type="match status" value="1"/>
</dbReference>
<evidence type="ECO:0000256" key="2">
    <source>
        <dbReference type="ARBA" id="ARBA00023015"/>
    </source>
</evidence>
<evidence type="ECO:0000313" key="6">
    <source>
        <dbReference type="Proteomes" id="UP000076078"/>
    </source>
</evidence>
<dbReference type="PANTHER" id="PTHR12434:SF6">
    <property type="entry name" value="MEDIATOR OF RNA POLYMERASE II TRANSCRIPTION SUBUNIT 22"/>
    <property type="match status" value="1"/>
</dbReference>
<evidence type="ECO:0000256" key="1">
    <source>
        <dbReference type="ARBA" id="ARBA00004123"/>
    </source>
</evidence>
<dbReference type="AlphaFoldDB" id="A0A151ZE26"/>
<evidence type="ECO:0000313" key="5">
    <source>
        <dbReference type="EMBL" id="KYQ92212.1"/>
    </source>
</evidence>
<dbReference type="GO" id="GO:0016592">
    <property type="term" value="C:mediator complex"/>
    <property type="evidence" value="ECO:0007669"/>
    <property type="project" value="InterPro"/>
</dbReference>